<name>A0ABQ8J2I5_DERPT</name>
<accession>A0ABQ8J2I5</accession>
<protein>
    <submittedName>
        <fullName evidence="1">Uncharacterized protein</fullName>
    </submittedName>
</protein>
<reference evidence="1 2" key="2">
    <citation type="journal article" date="2022" name="Mol. Biol. Evol.">
        <title>Comparative Genomics Reveals Insights into the Divergent Evolution of Astigmatic Mites and Household Pest Adaptations.</title>
        <authorList>
            <person name="Xiong Q."/>
            <person name="Wan A.T."/>
            <person name="Liu X."/>
            <person name="Fung C.S."/>
            <person name="Xiao X."/>
            <person name="Malainual N."/>
            <person name="Hou J."/>
            <person name="Wang L."/>
            <person name="Wang M."/>
            <person name="Yang K.Y."/>
            <person name="Cui Y."/>
            <person name="Leung E.L."/>
            <person name="Nong W."/>
            <person name="Shin S.K."/>
            <person name="Au S.W."/>
            <person name="Jeong K.Y."/>
            <person name="Chew F.T."/>
            <person name="Hui J.H."/>
            <person name="Leung T.F."/>
            <person name="Tungtrongchitr A."/>
            <person name="Zhong N."/>
            <person name="Liu Z."/>
            <person name="Tsui S.K."/>
        </authorList>
    </citation>
    <scope>NUCLEOTIDE SEQUENCE [LARGE SCALE GENOMIC DNA]</scope>
    <source>
        <strain evidence="1">Derp</strain>
    </source>
</reference>
<dbReference type="EMBL" id="NJHN03000088">
    <property type="protein sequence ID" value="KAH9416717.1"/>
    <property type="molecule type" value="Genomic_DNA"/>
</dbReference>
<proteinExistence type="predicted"/>
<dbReference type="Proteomes" id="UP000887458">
    <property type="component" value="Unassembled WGS sequence"/>
</dbReference>
<gene>
    <name evidence="1" type="ORF">DERP_012185</name>
</gene>
<comment type="caution">
    <text evidence="1">The sequence shown here is derived from an EMBL/GenBank/DDBJ whole genome shotgun (WGS) entry which is preliminary data.</text>
</comment>
<evidence type="ECO:0000313" key="1">
    <source>
        <dbReference type="EMBL" id="KAH9416717.1"/>
    </source>
</evidence>
<sequence length="62" mass="7252">MAHIKADLLVCVELELATFLNFIPNRANEWPSIEDWNVICHMLINRIVTSVWSVTFYETNET</sequence>
<reference evidence="1 2" key="1">
    <citation type="journal article" date="2018" name="J. Allergy Clin. Immunol.">
        <title>High-quality assembly of Dermatophagoides pteronyssinus genome and transcriptome reveals a wide range of novel allergens.</title>
        <authorList>
            <person name="Liu X.Y."/>
            <person name="Yang K.Y."/>
            <person name="Wang M.Q."/>
            <person name="Kwok J.S."/>
            <person name="Zeng X."/>
            <person name="Yang Z."/>
            <person name="Xiao X.J."/>
            <person name="Lau C.P."/>
            <person name="Li Y."/>
            <person name="Huang Z.M."/>
            <person name="Ba J.G."/>
            <person name="Yim A.K."/>
            <person name="Ouyang C.Y."/>
            <person name="Ngai S.M."/>
            <person name="Chan T.F."/>
            <person name="Leung E.L."/>
            <person name="Liu L."/>
            <person name="Liu Z.G."/>
            <person name="Tsui S.K."/>
        </authorList>
    </citation>
    <scope>NUCLEOTIDE SEQUENCE [LARGE SCALE GENOMIC DNA]</scope>
    <source>
        <strain evidence="1">Derp</strain>
    </source>
</reference>
<evidence type="ECO:0000313" key="2">
    <source>
        <dbReference type="Proteomes" id="UP000887458"/>
    </source>
</evidence>
<organism evidence="1 2">
    <name type="scientific">Dermatophagoides pteronyssinus</name>
    <name type="common">European house dust mite</name>
    <dbReference type="NCBI Taxonomy" id="6956"/>
    <lineage>
        <taxon>Eukaryota</taxon>
        <taxon>Metazoa</taxon>
        <taxon>Ecdysozoa</taxon>
        <taxon>Arthropoda</taxon>
        <taxon>Chelicerata</taxon>
        <taxon>Arachnida</taxon>
        <taxon>Acari</taxon>
        <taxon>Acariformes</taxon>
        <taxon>Sarcoptiformes</taxon>
        <taxon>Astigmata</taxon>
        <taxon>Psoroptidia</taxon>
        <taxon>Analgoidea</taxon>
        <taxon>Pyroglyphidae</taxon>
        <taxon>Dermatophagoidinae</taxon>
        <taxon>Dermatophagoides</taxon>
    </lineage>
</organism>
<keyword evidence="2" id="KW-1185">Reference proteome</keyword>